<gene>
    <name evidence="1" type="ORF">K3G42_031053</name>
</gene>
<comment type="caution">
    <text evidence="1">The sequence shown here is derived from an EMBL/GenBank/DDBJ whole genome shotgun (WGS) entry which is preliminary data.</text>
</comment>
<sequence length="573" mass="62832">MQPLLSCLLAWLAAATAQETLEQPFVSAWPEKPVVEYGSSVTLNCSTNCQSVLSGGLETNLEKEPAGEGPTWKAFRLVNVNDWESAPSCYFDCSDVEDMKPHRVNFTVYRKSRAGIVHLSSLISFSEFCFALEQAGRNSLGRIPSLVELDPVPVMEVGKSYTLTCRVSDVAPIQNLSVTFLKGGKELHVETYEKNVTREAISFGVQHVITAQRTDHGEEIGCRAALDLRPEGHLFEKASLGQSMKSVVFPSNPQLNTVRHVELNTFAMVTCEVAGVFPAEEAQFELTYAGTRVTFSVNVLGDSAMAHAQLLFLAAGKSSLKCTVSLGPVTKIAEEEVNVYRLPDLFLTMDHQEALVNNSVNVVCEDSHPEDTQPRTFSTQIRNSKGVLASGDGLPLQFTLTAREEDDGQEFTCQVELETGGRPVIRTTSEVLTVYYGPQMNNSTCPSVLTWKVGSMETFSCSALGNPKPKIECNKYGVLYNISVPLHVTTDHQGSYTCNASNPHGFVVTSVTIHVEDQMSYKRSGCIEPFGGKPQQETGFERSRELVYEHRSIRAGSIDLCGVVCLPGSYYCL</sequence>
<evidence type="ECO:0000313" key="1">
    <source>
        <dbReference type="EMBL" id="KAH7993453.1"/>
    </source>
</evidence>
<reference evidence="1" key="1">
    <citation type="submission" date="2021-08" db="EMBL/GenBank/DDBJ databases">
        <title>The first chromosome-level gecko genome reveals the dynamic sex chromosomes of Neotropical dwarf geckos (Sphaerodactylidae: Sphaerodactylus).</title>
        <authorList>
            <person name="Pinto B.J."/>
            <person name="Keating S.E."/>
            <person name="Gamble T."/>
        </authorList>
    </citation>
    <scope>NUCLEOTIDE SEQUENCE</scope>
    <source>
        <strain evidence="1">TG3544</strain>
    </source>
</reference>
<name>A0ACB8ELM0_9SAUR</name>
<evidence type="ECO:0000313" key="2">
    <source>
        <dbReference type="Proteomes" id="UP000827872"/>
    </source>
</evidence>
<dbReference type="EMBL" id="CM037616">
    <property type="protein sequence ID" value="KAH7993453.1"/>
    <property type="molecule type" value="Genomic_DNA"/>
</dbReference>
<protein>
    <submittedName>
        <fullName evidence="1">Uncharacterized protein</fullName>
    </submittedName>
</protein>
<dbReference type="Proteomes" id="UP000827872">
    <property type="component" value="Linkage Group LG03"/>
</dbReference>
<keyword evidence="2" id="KW-1185">Reference proteome</keyword>
<accession>A0ACB8ELM0</accession>
<organism evidence="1 2">
    <name type="scientific">Sphaerodactylus townsendi</name>
    <dbReference type="NCBI Taxonomy" id="933632"/>
    <lineage>
        <taxon>Eukaryota</taxon>
        <taxon>Metazoa</taxon>
        <taxon>Chordata</taxon>
        <taxon>Craniata</taxon>
        <taxon>Vertebrata</taxon>
        <taxon>Euteleostomi</taxon>
        <taxon>Lepidosauria</taxon>
        <taxon>Squamata</taxon>
        <taxon>Bifurcata</taxon>
        <taxon>Gekkota</taxon>
        <taxon>Sphaerodactylidae</taxon>
        <taxon>Sphaerodactylus</taxon>
    </lineage>
</organism>
<proteinExistence type="predicted"/>